<keyword evidence="6" id="KW-0560">Oxidoreductase</keyword>
<keyword evidence="3" id="KW-0349">Heme</keyword>
<dbReference type="EMBL" id="CP015453">
    <property type="protein sequence ID" value="AWH96625.1"/>
    <property type="molecule type" value="Genomic_DNA"/>
</dbReference>
<evidence type="ECO:0000256" key="4">
    <source>
        <dbReference type="ARBA" id="ARBA00022723"/>
    </source>
</evidence>
<dbReference type="AlphaFoldDB" id="A0AAD0NNG2"/>
<gene>
    <name evidence="11" type="ORF">A6048_15295</name>
</gene>
<keyword evidence="4" id="KW-0479">Metal-binding</keyword>
<dbReference type="PROSITE" id="PS51318">
    <property type="entry name" value="TAT"/>
    <property type="match status" value="1"/>
</dbReference>
<keyword evidence="12" id="KW-1185">Reference proteome</keyword>
<evidence type="ECO:0000256" key="7">
    <source>
        <dbReference type="ARBA" id="ARBA00023004"/>
    </source>
</evidence>
<keyword evidence="2 11" id="KW-0575">Peroxidase</keyword>
<dbReference type="SUPFAM" id="SSF54909">
    <property type="entry name" value="Dimeric alpha+beta barrel"/>
    <property type="match status" value="1"/>
</dbReference>
<keyword evidence="5" id="KW-0732">Signal</keyword>
<comment type="similarity">
    <text evidence="8">Belongs to the DyP-type peroxidase family.</text>
</comment>
<evidence type="ECO:0000259" key="9">
    <source>
        <dbReference type="Pfam" id="PF04261"/>
    </source>
</evidence>
<dbReference type="GO" id="GO:0020037">
    <property type="term" value="F:heme binding"/>
    <property type="evidence" value="ECO:0007669"/>
    <property type="project" value="InterPro"/>
</dbReference>
<dbReference type="InterPro" id="IPR048328">
    <property type="entry name" value="Dyp_perox_C"/>
</dbReference>
<dbReference type="InterPro" id="IPR048327">
    <property type="entry name" value="Dyp_perox_N"/>
</dbReference>
<dbReference type="PANTHER" id="PTHR30521">
    <property type="entry name" value="DEFERROCHELATASE/PEROXIDASE"/>
    <property type="match status" value="1"/>
</dbReference>
<evidence type="ECO:0000256" key="5">
    <source>
        <dbReference type="ARBA" id="ARBA00022729"/>
    </source>
</evidence>
<proteinExistence type="inferred from homology"/>
<dbReference type="PANTHER" id="PTHR30521:SF4">
    <property type="entry name" value="DEFERROCHELATASE"/>
    <property type="match status" value="1"/>
</dbReference>
<reference evidence="11 12" key="1">
    <citation type="submission" date="2016-04" db="EMBL/GenBank/DDBJ databases">
        <title>Complete genome sequence of the haloalkaliphilic hydrocarbon-degrading bacterium Dietzia psychralcaliphila ILA-1T, isolated from a drain of a fish product-processing plant.</title>
        <authorList>
            <person name="Zhao J."/>
            <person name="Hu B."/>
            <person name="Geng S."/>
            <person name="Nie Y."/>
            <person name="Tang Y."/>
        </authorList>
    </citation>
    <scope>NUCLEOTIDE SEQUENCE [LARGE SCALE GENOMIC DNA]</scope>
    <source>
        <strain evidence="11 12">ILA-1</strain>
    </source>
</reference>
<dbReference type="PROSITE" id="PS51404">
    <property type="entry name" value="DYP_PEROXIDASE"/>
    <property type="match status" value="1"/>
</dbReference>
<accession>A0AAD0NNG2</accession>
<dbReference type="RefSeq" id="WP_107746737.1">
    <property type="nucleotide sequence ID" value="NZ_CP015453.1"/>
</dbReference>
<evidence type="ECO:0000256" key="1">
    <source>
        <dbReference type="ARBA" id="ARBA00001970"/>
    </source>
</evidence>
<dbReference type="GO" id="GO:0046872">
    <property type="term" value="F:metal ion binding"/>
    <property type="evidence" value="ECO:0007669"/>
    <property type="project" value="UniProtKB-KW"/>
</dbReference>
<evidence type="ECO:0000259" key="10">
    <source>
        <dbReference type="Pfam" id="PF20628"/>
    </source>
</evidence>
<evidence type="ECO:0000256" key="6">
    <source>
        <dbReference type="ARBA" id="ARBA00023002"/>
    </source>
</evidence>
<evidence type="ECO:0000256" key="2">
    <source>
        <dbReference type="ARBA" id="ARBA00022559"/>
    </source>
</evidence>
<dbReference type="InterPro" id="IPR006311">
    <property type="entry name" value="TAT_signal"/>
</dbReference>
<sequence>MADQASRGLSRRSVLTRGAGAVVGGAVVGSGLVGGVVGGAAGYAGRGALDDGEAVPDWETVADSRVVGAATEPFHGAHQAGITTPPQAHAAFVGFDIAAGATRAEVQGVLRAWSQDAARLTSGRGGLADLEPELAEDPARLTVTIGFGPGLFDAVRLPERRPSWLRQLPAFPQIDQLEDRWSEGDLLLQICADDPLIVSHAARILASGVRGVAEQKWAQRGFRKAVGTDPTGRTQRNLFGQIDGTVNPRPDDVDYDQVVFSDGSSSDGQVQRWMRGGSSLVLRRIRMTMDTWEEIDRTSRELSMGRRIDTGAPLTGVAEHDPADFEAIDDVGLPVIPPESHMARARQRDRGEAMLRRPYNYDDPPERGLISNSGLIFTAYQADPVRTYIPVQQRLAEQDALNTWTIPIGSAVFALPPGAPEGGYVGQGLFEG</sequence>
<evidence type="ECO:0000256" key="8">
    <source>
        <dbReference type="ARBA" id="ARBA00025737"/>
    </source>
</evidence>
<dbReference type="Pfam" id="PF04261">
    <property type="entry name" value="Dyp_perox_N"/>
    <property type="match status" value="1"/>
</dbReference>
<feature type="domain" description="Dyp-type peroxidase N-terminal" evidence="9">
    <location>
        <begin position="79"/>
        <end position="223"/>
    </location>
</feature>
<protein>
    <submittedName>
        <fullName evidence="11">Peroxidase</fullName>
    </submittedName>
</protein>
<dbReference type="GO" id="GO:0004601">
    <property type="term" value="F:peroxidase activity"/>
    <property type="evidence" value="ECO:0007669"/>
    <property type="project" value="UniProtKB-KW"/>
</dbReference>
<comment type="cofactor">
    <cofactor evidence="1">
        <name>heme b</name>
        <dbReference type="ChEBI" id="CHEBI:60344"/>
    </cofactor>
</comment>
<dbReference type="GO" id="GO:0005829">
    <property type="term" value="C:cytosol"/>
    <property type="evidence" value="ECO:0007669"/>
    <property type="project" value="TreeGrafter"/>
</dbReference>
<dbReference type="Pfam" id="PF20628">
    <property type="entry name" value="Dyp_perox_C"/>
    <property type="match status" value="1"/>
</dbReference>
<dbReference type="NCBIfam" id="TIGR01413">
    <property type="entry name" value="Dyp_perox_fam"/>
    <property type="match status" value="1"/>
</dbReference>
<dbReference type="KEGG" id="dpc:A6048_15295"/>
<dbReference type="InterPro" id="IPR011008">
    <property type="entry name" value="Dimeric_a/b-barrel"/>
</dbReference>
<dbReference type="InterPro" id="IPR006314">
    <property type="entry name" value="Dyp_peroxidase"/>
</dbReference>
<dbReference type="Proteomes" id="UP000244903">
    <property type="component" value="Chromosome"/>
</dbReference>
<evidence type="ECO:0000256" key="3">
    <source>
        <dbReference type="ARBA" id="ARBA00022617"/>
    </source>
</evidence>
<name>A0AAD0NNG2_9ACTN</name>
<evidence type="ECO:0000313" key="11">
    <source>
        <dbReference type="EMBL" id="AWH96625.1"/>
    </source>
</evidence>
<organism evidence="11 12">
    <name type="scientific">Dietzia psychralcaliphila</name>
    <dbReference type="NCBI Taxonomy" id="139021"/>
    <lineage>
        <taxon>Bacteria</taxon>
        <taxon>Bacillati</taxon>
        <taxon>Actinomycetota</taxon>
        <taxon>Actinomycetes</taxon>
        <taxon>Mycobacteriales</taxon>
        <taxon>Dietziaceae</taxon>
        <taxon>Dietzia</taxon>
    </lineage>
</organism>
<keyword evidence="7" id="KW-0408">Iron</keyword>
<feature type="domain" description="Dyp-type peroxidase C-terminal" evidence="10">
    <location>
        <begin position="234"/>
        <end position="418"/>
    </location>
</feature>
<evidence type="ECO:0000313" key="12">
    <source>
        <dbReference type="Proteomes" id="UP000244903"/>
    </source>
</evidence>